<evidence type="ECO:0000256" key="14">
    <source>
        <dbReference type="ARBA" id="ARBA00044632"/>
    </source>
</evidence>
<comment type="caution">
    <text evidence="18">The sequence shown here is derived from an EMBL/GenBank/DDBJ whole genome shotgun (WGS) entry which is preliminary data.</text>
</comment>
<dbReference type="InterPro" id="IPR015887">
    <property type="entry name" value="DNA_glyclase_Znf_dom_DNA_BS"/>
</dbReference>
<name>A0ABT3TF32_9GAMM</name>
<dbReference type="PROSITE" id="PS51068">
    <property type="entry name" value="FPG_CAT"/>
    <property type="match status" value="1"/>
</dbReference>
<dbReference type="Proteomes" id="UP001143362">
    <property type="component" value="Unassembled WGS sequence"/>
</dbReference>
<organism evidence="18 19">
    <name type="scientific">Candidatus Litorirhabdus singularis</name>
    <dbReference type="NCBI Taxonomy" id="2518993"/>
    <lineage>
        <taxon>Bacteria</taxon>
        <taxon>Pseudomonadati</taxon>
        <taxon>Pseudomonadota</taxon>
        <taxon>Gammaproteobacteria</taxon>
        <taxon>Cellvibrionales</taxon>
        <taxon>Halieaceae</taxon>
        <taxon>Candidatus Litorirhabdus</taxon>
    </lineage>
</organism>
<sequence length="271" mass="30217">MPELPEVETTRCGVAPYAEGYRVEKVVVRDRRLRWPVPMELDTQLPGSTIGEIQRRGKYLLFATDTGTLIVHLGMSGSLRVLTEAQQPARHDHVDIVLSNNCLLRYNDPRRFGCMLWTLGDPSEHSLLSHLGPEPLLEDFTANYLHQRSRGRKASIKTFIMDSQVVVGVGNIYANEALYRAGISPLRAAGRISLQRYELLVAAIKSVLGSAIKQGGTTLRDFVGGDGQPGYFKQQLAVYDRGGQPCRSCGRELREVRLGQRSTVYCTVCQR</sequence>
<dbReference type="PANTHER" id="PTHR22993">
    <property type="entry name" value="FORMAMIDOPYRIMIDINE-DNA GLYCOSYLASE"/>
    <property type="match status" value="1"/>
</dbReference>
<dbReference type="GO" id="GO:0140078">
    <property type="term" value="F:class I DNA-(apurinic or apyrimidinic site) endonuclease activity"/>
    <property type="evidence" value="ECO:0007669"/>
    <property type="project" value="UniProtKB-EC"/>
</dbReference>
<dbReference type="NCBIfam" id="NF002211">
    <property type="entry name" value="PRK01103.1"/>
    <property type="match status" value="1"/>
</dbReference>
<comment type="catalytic activity">
    <reaction evidence="14 15">
        <text>2'-deoxyribonucleotide-(2'-deoxyribose 5'-phosphate)-2'-deoxyribonucleotide-DNA = a 3'-end 2'-deoxyribonucleotide-(2,3-dehydro-2,3-deoxyribose 5'-phosphate)-DNA + a 5'-end 5'-phospho-2'-deoxyribonucleoside-DNA + H(+)</text>
        <dbReference type="Rhea" id="RHEA:66592"/>
        <dbReference type="Rhea" id="RHEA-COMP:13180"/>
        <dbReference type="Rhea" id="RHEA-COMP:16897"/>
        <dbReference type="Rhea" id="RHEA-COMP:17067"/>
        <dbReference type="ChEBI" id="CHEBI:15378"/>
        <dbReference type="ChEBI" id="CHEBI:136412"/>
        <dbReference type="ChEBI" id="CHEBI:157695"/>
        <dbReference type="ChEBI" id="CHEBI:167181"/>
        <dbReference type="EC" id="4.2.99.18"/>
    </reaction>
</comment>
<evidence type="ECO:0000259" key="16">
    <source>
        <dbReference type="PROSITE" id="PS51066"/>
    </source>
</evidence>
<comment type="subunit">
    <text evidence="3 15">Monomer.</text>
</comment>
<feature type="domain" description="FPG-type" evidence="16">
    <location>
        <begin position="237"/>
        <end position="271"/>
    </location>
</feature>
<dbReference type="InterPro" id="IPR010663">
    <property type="entry name" value="Znf_FPG/IleRS"/>
</dbReference>
<dbReference type="CDD" id="cd08966">
    <property type="entry name" value="EcFpg-like_N"/>
    <property type="match status" value="1"/>
</dbReference>
<dbReference type="InterPro" id="IPR020629">
    <property type="entry name" value="FPG_Glyclase"/>
</dbReference>
<evidence type="ECO:0000256" key="3">
    <source>
        <dbReference type="ARBA" id="ARBA00011245"/>
    </source>
</evidence>
<keyword evidence="10 15" id="KW-0234">DNA repair</keyword>
<evidence type="ECO:0000256" key="11">
    <source>
        <dbReference type="ARBA" id="ARBA00023239"/>
    </source>
</evidence>
<evidence type="ECO:0000256" key="10">
    <source>
        <dbReference type="ARBA" id="ARBA00023204"/>
    </source>
</evidence>
<comment type="cofactor">
    <cofactor evidence="15">
        <name>Zn(2+)</name>
        <dbReference type="ChEBI" id="CHEBI:29105"/>
    </cofactor>
    <text evidence="15">Binds 1 zinc ion per subunit.</text>
</comment>
<dbReference type="PROSITE" id="PS01242">
    <property type="entry name" value="ZF_FPG_1"/>
    <property type="match status" value="1"/>
</dbReference>
<dbReference type="SUPFAM" id="SSF81624">
    <property type="entry name" value="N-terminal domain of MutM-like DNA repair proteins"/>
    <property type="match status" value="1"/>
</dbReference>
<keyword evidence="4 15" id="KW-0479">Metal-binding</keyword>
<keyword evidence="11 15" id="KW-0456">Lyase</keyword>
<evidence type="ECO:0000256" key="8">
    <source>
        <dbReference type="ARBA" id="ARBA00022833"/>
    </source>
</evidence>
<dbReference type="RefSeq" id="WP_279244008.1">
    <property type="nucleotide sequence ID" value="NZ_SHNN01000001.1"/>
</dbReference>
<evidence type="ECO:0000256" key="13">
    <source>
        <dbReference type="ARBA" id="ARBA00023295"/>
    </source>
</evidence>
<dbReference type="PROSITE" id="PS51066">
    <property type="entry name" value="ZF_FPG_2"/>
    <property type="match status" value="1"/>
</dbReference>
<feature type="active site" description="Proton donor; for beta-elimination activity" evidence="15">
    <location>
        <position position="58"/>
    </location>
</feature>
<keyword evidence="9 15" id="KW-0238">DNA-binding</keyword>
<evidence type="ECO:0000256" key="5">
    <source>
        <dbReference type="ARBA" id="ARBA00022763"/>
    </source>
</evidence>
<gene>
    <name evidence="15 18" type="primary">mutM</name>
    <name evidence="15" type="synonym">fpg</name>
    <name evidence="18" type="ORF">EYC98_04010</name>
</gene>
<dbReference type="NCBIfam" id="TIGR00577">
    <property type="entry name" value="fpg"/>
    <property type="match status" value="1"/>
</dbReference>
<keyword evidence="6 15" id="KW-0863">Zinc-finger</keyword>
<feature type="binding site" evidence="15">
    <location>
        <position position="110"/>
    </location>
    <ligand>
        <name>DNA</name>
        <dbReference type="ChEBI" id="CHEBI:16991"/>
    </ligand>
</feature>
<dbReference type="Gene3D" id="1.10.8.50">
    <property type="match status" value="1"/>
</dbReference>
<dbReference type="EC" id="4.2.99.18" evidence="15"/>
<feature type="binding site" evidence="15">
    <location>
        <position position="91"/>
    </location>
    <ligand>
        <name>DNA</name>
        <dbReference type="ChEBI" id="CHEBI:16991"/>
    </ligand>
</feature>
<dbReference type="SUPFAM" id="SSF46946">
    <property type="entry name" value="S13-like H2TH domain"/>
    <property type="match status" value="1"/>
</dbReference>
<keyword evidence="19" id="KW-1185">Reference proteome</keyword>
<evidence type="ECO:0000259" key="17">
    <source>
        <dbReference type="PROSITE" id="PS51068"/>
    </source>
</evidence>
<dbReference type="HAMAP" id="MF_00103">
    <property type="entry name" value="Fapy_DNA_glycosyl"/>
    <property type="match status" value="1"/>
</dbReference>
<dbReference type="InterPro" id="IPR010979">
    <property type="entry name" value="Ribosomal_uS13-like_H2TH"/>
</dbReference>
<comment type="similarity">
    <text evidence="2 15">Belongs to the FPG family.</text>
</comment>
<comment type="function">
    <text evidence="15">Involved in base excision repair of DNA damaged by oxidation or by mutagenic agents. Acts as DNA glycosylase that recognizes and removes damaged bases. Has a preference for oxidized purines, such as 7,8-dihydro-8-oxoguanine (8-oxoG). Has AP (apurinic/apyrimidinic) lyase activity and introduces nicks in the DNA strand. Cleaves the DNA backbone by beta-delta elimination to generate a single-strand break at the site of the removed base with both 3'- and 5'-phosphates.</text>
</comment>
<dbReference type="Pfam" id="PF06827">
    <property type="entry name" value="zf-FPG_IleRS"/>
    <property type="match status" value="1"/>
</dbReference>
<reference evidence="18" key="1">
    <citation type="submission" date="2019-02" db="EMBL/GenBank/DDBJ databases">
        <authorList>
            <person name="Li S.-H."/>
        </authorList>
    </citation>
    <scope>NUCLEOTIDE SEQUENCE</scope>
    <source>
        <strain evidence="18">IMCC14734</strain>
    </source>
</reference>
<dbReference type="PANTHER" id="PTHR22993:SF9">
    <property type="entry name" value="FORMAMIDOPYRIMIDINE-DNA GLYCOSYLASE"/>
    <property type="match status" value="1"/>
</dbReference>
<feature type="active site" description="Schiff-base intermediate with DNA" evidence="15">
    <location>
        <position position="2"/>
    </location>
</feature>
<dbReference type="SMART" id="SM00898">
    <property type="entry name" value="Fapy_DNA_glyco"/>
    <property type="match status" value="1"/>
</dbReference>
<dbReference type="InterPro" id="IPR015886">
    <property type="entry name" value="H2TH_FPG"/>
</dbReference>
<evidence type="ECO:0000256" key="2">
    <source>
        <dbReference type="ARBA" id="ARBA00009409"/>
    </source>
</evidence>
<evidence type="ECO:0000256" key="7">
    <source>
        <dbReference type="ARBA" id="ARBA00022801"/>
    </source>
</evidence>
<dbReference type="InterPro" id="IPR012319">
    <property type="entry name" value="FPG_cat"/>
</dbReference>
<comment type="catalytic activity">
    <reaction evidence="1 15">
        <text>Hydrolysis of DNA containing ring-opened 7-methylguanine residues, releasing 2,6-diamino-4-hydroxy-5-(N-methyl)formamidopyrimidine.</text>
        <dbReference type="EC" id="3.2.2.23"/>
    </reaction>
</comment>
<keyword evidence="5 15" id="KW-0227">DNA damage</keyword>
<proteinExistence type="inferred from homology"/>
<dbReference type="Pfam" id="PF06831">
    <property type="entry name" value="H2TH"/>
    <property type="match status" value="1"/>
</dbReference>
<evidence type="ECO:0000256" key="12">
    <source>
        <dbReference type="ARBA" id="ARBA00023268"/>
    </source>
</evidence>
<dbReference type="GO" id="GO:0008534">
    <property type="term" value="F:oxidized purine nucleobase lesion DNA N-glycosylase activity"/>
    <property type="evidence" value="ECO:0007669"/>
    <property type="project" value="UniProtKB-EC"/>
</dbReference>
<dbReference type="Pfam" id="PF01149">
    <property type="entry name" value="Fapy_DNA_glyco"/>
    <property type="match status" value="1"/>
</dbReference>
<feature type="active site" description="Proton donor" evidence="15">
    <location>
        <position position="3"/>
    </location>
</feature>
<evidence type="ECO:0000256" key="6">
    <source>
        <dbReference type="ARBA" id="ARBA00022771"/>
    </source>
</evidence>
<keyword evidence="12 15" id="KW-0511">Multifunctional enzyme</keyword>
<keyword evidence="7 15" id="KW-0378">Hydrolase</keyword>
<evidence type="ECO:0000256" key="1">
    <source>
        <dbReference type="ARBA" id="ARBA00001668"/>
    </source>
</evidence>
<protein>
    <recommendedName>
        <fullName evidence="15">Formamidopyrimidine-DNA glycosylase</fullName>
        <shortName evidence="15">Fapy-DNA glycosylase</shortName>
        <ecNumber evidence="15">3.2.2.23</ecNumber>
    </recommendedName>
    <alternativeName>
        <fullName evidence="15">DNA-(apurinic or apyrimidinic site) lyase MutM</fullName>
        <shortName evidence="15">AP lyase MutM</shortName>
        <ecNumber evidence="15">4.2.99.18</ecNumber>
    </alternativeName>
</protein>
<evidence type="ECO:0000256" key="15">
    <source>
        <dbReference type="HAMAP-Rule" id="MF_00103"/>
    </source>
</evidence>
<evidence type="ECO:0000313" key="18">
    <source>
        <dbReference type="EMBL" id="MCX2980027.1"/>
    </source>
</evidence>
<dbReference type="EC" id="3.2.2.23" evidence="15"/>
<dbReference type="Gene3D" id="3.20.190.10">
    <property type="entry name" value="MutM-like, N-terminal"/>
    <property type="match status" value="1"/>
</dbReference>
<evidence type="ECO:0000256" key="9">
    <source>
        <dbReference type="ARBA" id="ARBA00023125"/>
    </source>
</evidence>
<evidence type="ECO:0000256" key="4">
    <source>
        <dbReference type="ARBA" id="ARBA00022723"/>
    </source>
</evidence>
<feature type="active site" description="Proton donor; for delta-elimination activity" evidence="15">
    <location>
        <position position="261"/>
    </location>
</feature>
<dbReference type="SMART" id="SM01232">
    <property type="entry name" value="H2TH"/>
    <property type="match status" value="1"/>
</dbReference>
<dbReference type="InterPro" id="IPR035937">
    <property type="entry name" value="FPG_N"/>
</dbReference>
<feature type="binding site" evidence="15">
    <location>
        <position position="152"/>
    </location>
    <ligand>
        <name>DNA</name>
        <dbReference type="ChEBI" id="CHEBI:16991"/>
    </ligand>
</feature>
<dbReference type="InterPro" id="IPR000214">
    <property type="entry name" value="Znf_DNA_glyclase/AP_lyase"/>
</dbReference>
<keyword evidence="13 15" id="KW-0326">Glycosidase</keyword>
<feature type="domain" description="Formamidopyrimidine-DNA glycosylase catalytic" evidence="17">
    <location>
        <begin position="2"/>
        <end position="113"/>
    </location>
</feature>
<dbReference type="SUPFAM" id="SSF57716">
    <property type="entry name" value="Glucocorticoid receptor-like (DNA-binding domain)"/>
    <property type="match status" value="1"/>
</dbReference>
<evidence type="ECO:0000313" key="19">
    <source>
        <dbReference type="Proteomes" id="UP001143362"/>
    </source>
</evidence>
<accession>A0ABT3TF32</accession>
<keyword evidence="8 15" id="KW-0862">Zinc</keyword>
<dbReference type="EMBL" id="SHNN01000001">
    <property type="protein sequence ID" value="MCX2980027.1"/>
    <property type="molecule type" value="Genomic_DNA"/>
</dbReference>